<feature type="binding site" evidence="3">
    <location>
        <begin position="91"/>
        <end position="95"/>
    </location>
    <ligand>
        <name>ATP</name>
        <dbReference type="ChEBI" id="CHEBI:30616"/>
    </ligand>
</feature>
<accession>A0A674NMI4</accession>
<keyword evidence="6" id="KW-1185">Reference proteome</keyword>
<protein>
    <submittedName>
        <fullName evidence="5">Zgc:110540</fullName>
    </submittedName>
</protein>
<keyword evidence="3" id="KW-0547">Nucleotide-binding</keyword>
<dbReference type="InterPro" id="IPR050566">
    <property type="entry name" value="Deoxyribonucleoside_kinase"/>
</dbReference>
<dbReference type="PIRSF" id="PIRSF000705">
    <property type="entry name" value="DNK"/>
    <property type="match status" value="1"/>
</dbReference>
<evidence type="ECO:0000313" key="6">
    <source>
        <dbReference type="Proteomes" id="UP000005226"/>
    </source>
</evidence>
<dbReference type="PANTHER" id="PTHR10513">
    <property type="entry name" value="DEOXYNUCLEOSIDE KINASE"/>
    <property type="match status" value="1"/>
</dbReference>
<reference evidence="5 6" key="1">
    <citation type="journal article" date="2011" name="Genome Biol. Evol.">
        <title>Integration of the genetic map and genome assembly of fugu facilitates insights into distinct features of genome evolution in teleosts and mammals.</title>
        <authorList>
            <person name="Kai W."/>
            <person name="Kikuchi K."/>
            <person name="Tohari S."/>
            <person name="Chew A.K."/>
            <person name="Tay A."/>
            <person name="Fujiwara A."/>
            <person name="Hosoya S."/>
            <person name="Suetake H."/>
            <person name="Naruse K."/>
            <person name="Brenner S."/>
            <person name="Suzuki Y."/>
            <person name="Venkatesh B."/>
        </authorList>
    </citation>
    <scope>NUCLEOTIDE SEQUENCE [LARGE SCALE GENOMIC DNA]</scope>
</reference>
<dbReference type="InParanoid" id="A0A674NMI4"/>
<dbReference type="Gene3D" id="3.40.50.300">
    <property type="entry name" value="P-loop containing nucleotide triphosphate hydrolases"/>
    <property type="match status" value="1"/>
</dbReference>
<dbReference type="PANTHER" id="PTHR10513:SF48">
    <property type="entry name" value="DEOXYCYTIDINE KINASE 2"/>
    <property type="match status" value="1"/>
</dbReference>
<evidence type="ECO:0000256" key="1">
    <source>
        <dbReference type="ARBA" id="ARBA00007420"/>
    </source>
</evidence>
<keyword evidence="3" id="KW-0067">ATP-binding</keyword>
<sequence length="190" mass="22682">MLYDKPSRWAYTFSSKIRSQLQCPSGKLQDAKNPIQFYERSVYSDRYVFASNLFGHGDLTETEWNIYQDWRSFEAKPSGWTSLCLQRCMQRLLHRGREEEQGIPLEYLEQLHFKHESWLYNRNMRLDFNYLNDLPVLVLDIDTDFQSDRLKQEAIIHEVLHHSSRLFPVSLDSANLDHFVLQVKEFLTTL</sequence>
<dbReference type="GO" id="GO:0019136">
    <property type="term" value="F:deoxynucleoside kinase activity"/>
    <property type="evidence" value="ECO:0007669"/>
    <property type="project" value="InterPro"/>
</dbReference>
<name>A0A674NMI4_TAKRU</name>
<evidence type="ECO:0000313" key="5">
    <source>
        <dbReference type="Ensembl" id="ENSTRUP00000074502.1"/>
    </source>
</evidence>
<dbReference type="GeneTree" id="ENSGT00940000164917"/>
<reference evidence="5" key="3">
    <citation type="submission" date="2025-09" db="UniProtKB">
        <authorList>
            <consortium name="Ensembl"/>
        </authorList>
    </citation>
    <scope>IDENTIFICATION</scope>
</reference>
<feature type="domain" description="Deoxynucleoside kinase" evidence="4">
    <location>
        <begin position="1"/>
        <end position="159"/>
    </location>
</feature>
<dbReference type="InterPro" id="IPR031314">
    <property type="entry name" value="DNK_dom"/>
</dbReference>
<evidence type="ECO:0000256" key="2">
    <source>
        <dbReference type="PIRSR" id="PIRSR000705-1"/>
    </source>
</evidence>
<dbReference type="GO" id="GO:0005739">
    <property type="term" value="C:mitochondrion"/>
    <property type="evidence" value="ECO:0007669"/>
    <property type="project" value="TreeGrafter"/>
</dbReference>
<comment type="similarity">
    <text evidence="1">Belongs to the DCK/DGK family.</text>
</comment>
<dbReference type="InterPro" id="IPR002624">
    <property type="entry name" value="DCK/DGK"/>
</dbReference>
<proteinExistence type="inferred from homology"/>
<evidence type="ECO:0000259" key="4">
    <source>
        <dbReference type="Pfam" id="PF01712"/>
    </source>
</evidence>
<dbReference type="AlphaFoldDB" id="A0A674NMI4"/>
<dbReference type="Proteomes" id="UP000005226">
    <property type="component" value="Chromosome 15"/>
</dbReference>
<dbReference type="Ensembl" id="ENSTRUT00000081045.1">
    <property type="protein sequence ID" value="ENSTRUP00000074502.1"/>
    <property type="gene ID" value="ENSTRUG00000025389.2"/>
</dbReference>
<feature type="active site" description="Proton acceptor" evidence="2">
    <location>
        <position position="39"/>
    </location>
</feature>
<reference evidence="5" key="2">
    <citation type="submission" date="2025-08" db="UniProtKB">
        <authorList>
            <consortium name="Ensembl"/>
        </authorList>
    </citation>
    <scope>IDENTIFICATION</scope>
</reference>
<dbReference type="Pfam" id="PF01712">
    <property type="entry name" value="dNK"/>
    <property type="match status" value="1"/>
</dbReference>
<evidence type="ECO:0000256" key="3">
    <source>
        <dbReference type="PIRSR" id="PIRSR000705-3"/>
    </source>
</evidence>
<dbReference type="SUPFAM" id="SSF52540">
    <property type="entry name" value="P-loop containing nucleoside triphosphate hydrolases"/>
    <property type="match status" value="1"/>
</dbReference>
<dbReference type="InterPro" id="IPR027417">
    <property type="entry name" value="P-loop_NTPase"/>
</dbReference>
<dbReference type="GO" id="GO:0005524">
    <property type="term" value="F:ATP binding"/>
    <property type="evidence" value="ECO:0007669"/>
    <property type="project" value="UniProtKB-KW"/>
</dbReference>
<organism evidence="5 6">
    <name type="scientific">Takifugu rubripes</name>
    <name type="common">Japanese pufferfish</name>
    <name type="synonym">Fugu rubripes</name>
    <dbReference type="NCBI Taxonomy" id="31033"/>
    <lineage>
        <taxon>Eukaryota</taxon>
        <taxon>Metazoa</taxon>
        <taxon>Chordata</taxon>
        <taxon>Craniata</taxon>
        <taxon>Vertebrata</taxon>
        <taxon>Euteleostomi</taxon>
        <taxon>Actinopterygii</taxon>
        <taxon>Neopterygii</taxon>
        <taxon>Teleostei</taxon>
        <taxon>Neoteleostei</taxon>
        <taxon>Acanthomorphata</taxon>
        <taxon>Eupercaria</taxon>
        <taxon>Tetraodontiformes</taxon>
        <taxon>Tetradontoidea</taxon>
        <taxon>Tetraodontidae</taxon>
        <taxon>Takifugu</taxon>
    </lineage>
</organism>